<evidence type="ECO:0000259" key="4">
    <source>
        <dbReference type="Pfam" id="PF13472"/>
    </source>
</evidence>
<dbReference type="PANTHER" id="PTHR43695:SF1">
    <property type="entry name" value="RHAMNOGALACTURONAN ACETYLESTERASE"/>
    <property type="match status" value="1"/>
</dbReference>
<dbReference type="EMBL" id="BJCL01000001">
    <property type="protein sequence ID" value="GCL61560.1"/>
    <property type="molecule type" value="Genomic_DNA"/>
</dbReference>
<dbReference type="InterPro" id="IPR036514">
    <property type="entry name" value="SGNH_hydro_sf"/>
</dbReference>
<dbReference type="Pfam" id="PF13472">
    <property type="entry name" value="Lipase_GDSL_2"/>
    <property type="match status" value="1"/>
</dbReference>
<dbReference type="InterPro" id="IPR013830">
    <property type="entry name" value="SGNH_hydro"/>
</dbReference>
<dbReference type="CDD" id="cd01821">
    <property type="entry name" value="Rhamnogalacturan_acetylesterase_like"/>
    <property type="match status" value="1"/>
</dbReference>
<evidence type="ECO:0000313" key="6">
    <source>
        <dbReference type="Proteomes" id="UP000301751"/>
    </source>
</evidence>
<proteinExistence type="inferred from homology"/>
<dbReference type="Gene3D" id="3.40.50.1110">
    <property type="entry name" value="SGNH hydrolase"/>
    <property type="match status" value="1"/>
</dbReference>
<dbReference type="InterPro" id="IPR037459">
    <property type="entry name" value="RhgT-like"/>
</dbReference>
<dbReference type="GO" id="GO:0016788">
    <property type="term" value="F:hydrolase activity, acting on ester bonds"/>
    <property type="evidence" value="ECO:0007669"/>
    <property type="project" value="UniProtKB-ARBA"/>
</dbReference>
<dbReference type="InterPro" id="IPR012334">
    <property type="entry name" value="Pectin_lyas_fold"/>
</dbReference>
<comment type="similarity">
    <text evidence="1">Belongs to the 'GDSL' lipolytic enzyme family.</text>
</comment>
<dbReference type="PANTHER" id="PTHR43695">
    <property type="entry name" value="PUTATIVE (AFU_ORTHOLOGUE AFUA_2G17250)-RELATED"/>
    <property type="match status" value="1"/>
</dbReference>
<dbReference type="InterPro" id="IPR011050">
    <property type="entry name" value="Pectin_lyase_fold/virulence"/>
</dbReference>
<evidence type="ECO:0000256" key="1">
    <source>
        <dbReference type="ARBA" id="ARBA00008668"/>
    </source>
</evidence>
<comment type="caution">
    <text evidence="5">The sequence shown here is derived from an EMBL/GenBank/DDBJ whole genome shotgun (WGS) entry which is preliminary data.</text>
</comment>
<dbReference type="Proteomes" id="UP000301751">
    <property type="component" value="Unassembled WGS sequence"/>
</dbReference>
<keyword evidence="3" id="KW-0732">Signal</keyword>
<feature type="domain" description="SGNH hydrolase-type esterase" evidence="4">
    <location>
        <begin position="37"/>
        <end position="200"/>
    </location>
</feature>
<keyword evidence="2" id="KW-0378">Hydrolase</keyword>
<feature type="signal peptide" evidence="3">
    <location>
        <begin position="1"/>
        <end position="27"/>
    </location>
</feature>
<reference evidence="6" key="1">
    <citation type="submission" date="2019-03" db="EMBL/GenBank/DDBJ databases">
        <title>Aquabacterium pictum sp.nov., the first bacteriochlorophyll a-containing freshwater bacterium in the genus Aquabacterium of the class Betaproteobacteria.</title>
        <authorList>
            <person name="Hirose S."/>
            <person name="Tank M."/>
            <person name="Hara E."/>
            <person name="Tamaki H."/>
            <person name="Takaichi S."/>
            <person name="Haruta S."/>
            <person name="Hanada S."/>
        </authorList>
    </citation>
    <scope>NUCLEOTIDE SEQUENCE [LARGE SCALE GENOMIC DNA]</scope>
    <source>
        <strain evidence="6">W35</strain>
    </source>
</reference>
<organism evidence="5 6">
    <name type="scientific">Pseudaquabacterium pictum</name>
    <dbReference type="NCBI Taxonomy" id="2315236"/>
    <lineage>
        <taxon>Bacteria</taxon>
        <taxon>Pseudomonadati</taxon>
        <taxon>Pseudomonadota</taxon>
        <taxon>Betaproteobacteria</taxon>
        <taxon>Burkholderiales</taxon>
        <taxon>Sphaerotilaceae</taxon>
        <taxon>Pseudaquabacterium</taxon>
    </lineage>
</organism>
<sequence length="675" mass="71342">MTAATGLRRAARRAVALLLAAAMPCLAQPAPPAAYLVGDSTMATATGYGDALCARLQPALDCINLAKGGRSTLSYRAEGLWEALLARLRARPAGSGTAHVLVQFGHNDQPGKPGRSTDLDTEFPANLARYVAEARAAGAQPVLVTPLTRRSFRGDRLDDNLGPWAAAVRRVASAQRVPLVDLHAASMALVQPLGQAGADDLAEAPPGDPRFDRTHLGHRGACVFAELVQRQLARAVPALDTPRTPQPDCATVLPPSQRFSIGPADMRGWTATRGGAGGAILRVTTLAADGPGSLRAAIDTPGPRTIVFEVGGVIDLAGGTLEIRQPHLTIAGQTAPSPGITLIRAETVVRTHDVVLQHLRFRPGGWGRPRQGGGDQDGLSTAGGARDVVVDHCSFSWGTDENLSASGPRFGAGRADETPDDWRRATSHRITFSHNLIYEGLSHSVHAKGEHSKGTLVHDNATGVLLYGNVYVSNRERNALFKGGARGAMVNNLIVNPGRLAVHYNLWPQEWGDKPWQTGRLSLVGNLLRHGPDTEPGTALFTLRGAGPVELHLHDNLAFDRQGAPVPLVALAGTGQAAVLPLPEADLPPGLRIRPAAVLAGELPGAVGARPWDRDDTDRRLLADLAAGRARIVDAEPPPGLPPVAPPTRRAFDPEAWHIDTMSPRLGWARIGLVP</sequence>
<name>A0A480ALF5_9BURK</name>
<dbReference type="AlphaFoldDB" id="A0A480ALF5"/>
<evidence type="ECO:0000313" key="5">
    <source>
        <dbReference type="EMBL" id="GCL61560.1"/>
    </source>
</evidence>
<evidence type="ECO:0000256" key="2">
    <source>
        <dbReference type="ARBA" id="ARBA00022801"/>
    </source>
</evidence>
<protein>
    <recommendedName>
        <fullName evidence="4">SGNH hydrolase-type esterase domain-containing protein</fullName>
    </recommendedName>
</protein>
<evidence type="ECO:0000256" key="3">
    <source>
        <dbReference type="SAM" id="SignalP"/>
    </source>
</evidence>
<accession>A0A480ALF5</accession>
<dbReference type="RefSeq" id="WP_194150894.1">
    <property type="nucleotide sequence ID" value="NZ_BJCL01000001.1"/>
</dbReference>
<gene>
    <name evidence="5" type="ORF">AQPW35_06410</name>
</gene>
<dbReference type="SUPFAM" id="SSF51126">
    <property type="entry name" value="Pectin lyase-like"/>
    <property type="match status" value="1"/>
</dbReference>
<keyword evidence="6" id="KW-1185">Reference proteome</keyword>
<dbReference type="SUPFAM" id="SSF52266">
    <property type="entry name" value="SGNH hydrolase"/>
    <property type="match status" value="1"/>
</dbReference>
<dbReference type="Gene3D" id="2.160.20.10">
    <property type="entry name" value="Single-stranded right-handed beta-helix, Pectin lyase-like"/>
    <property type="match status" value="1"/>
</dbReference>
<feature type="chain" id="PRO_5019744068" description="SGNH hydrolase-type esterase domain-containing protein" evidence="3">
    <location>
        <begin position="28"/>
        <end position="675"/>
    </location>
</feature>